<evidence type="ECO:0000256" key="2">
    <source>
        <dbReference type="ARBA" id="ARBA00022490"/>
    </source>
</evidence>
<feature type="compositionally biased region" description="Acidic residues" evidence="10">
    <location>
        <begin position="1326"/>
        <end position="1340"/>
    </location>
</feature>
<sequence length="1689" mass="188362">MRAPWMQTNPVDQSIKSFLRIRPADKFSSMSNESNYLGILNDTDVLMVPPQNPKQRMSSEYKFTRVFDETATQSSLFEETCLPLLTPILRQDNYKALVFSHGVTKSGKTHSTLGSSGQAGIIPRTLKVLFDSIAKSAQDINTPTHYRPFRVHDVEINIDERKDSETIEFIRALDNNLATWIQKLALDPLEFNAGDLLVEDRSSKNPQVSLPEGMNYFIWISCAEISSERIYDLLAAPSTSPIRSTNSNDPKRPQLFLTTDNATQQKYIQDLREVNVRTLEEAMMVLQAGYRQRQLYTALTNKPSPKSHCIVTVKVLKTPQFGESALKDAAKGKTSISRLSFVDLAGSELSRTAISSTSHGVKDTGNGDTSLVVLGHCLKVLRANHTTNSKNPQEVPFRQSKLTQLFQGSLQASPAHSQVRLIININPYRSKFDEAARTLEFAATPTESSRTRIMDTHRVSKALLNNVKRLSTNPTSASHQQPAIIQTVDGSSEQHDAEDTVMLSQGQKETSDMGLDDGKSWVHPIEIGSKETAIGENEEPQLAGQGNATTVSGSKHCMSVECLKSIANMQEEFDRHREAFTTQDKARYQEFNALNDQIAENVRKMEERETRHQSQDKEIRELKAALIKSDADRVARETLHVTFEQELKSLRDQLAENERTRKVQEEKILSRDVQVQELKDAMTEAIANRDSQQTIQSLHLNIKSLTVRLLESAKKLEGLEERVRSRDEETRHLEVELADADAHRISQQALHELAMQSLEEEIQRLGTELERTAIERRENDEATSAKFQVLEGELVSQTQALADSLNTNHNLVKSQGLMDQEVARLRDELVASDKKCRTISERLESGDRDHSIIVLVRDLEKAEETRLALERELAKANETLSAWEAWLADSPAMKLARVAGRASIPEPETVAANINLASDDSLISSSPMQSATVATGVLATIQDAGDQATEQAVLEEDFVEHIDETMSSQDEHQDDLQDEPQDDWQIANEVAEKVATQDRTEAAAIEQIKPLYIEHGNKVTDLIPDVKTEPRPAASAVASHPDFVNLIEIESDSEDDYHATFKQRRISFQLTRVQHLAESSAKSSTQPLPDASEPGIKSMDSKASVKMLSSTRSQSLPGRQEMPSAPASRSPPARVTRSRYSLPNNPTVSARTRSAALQPPIKKTRLATDTKLSLIFKDSDVEEEEEDSEEEESEGFPLLQVSKAPTMHPEEPVDSGADTTVVQTEGSSSEAPDVITAWESSPLPAPATLQESNSVANQRDPVDEDFVLPLAAGLDTSEKDRQGDQSPDFTPRDDMQPDLSQELGAEDDMPEYLVQNVGLDDYLQADGDEMPQDDSDDGDEERLVRRTHGRRMSLSCTIDDHIGTPAAEMSPVRPLYPNLKSMTPSPRRTSPSPPSIPSKDGVAENKWSSPTSAPSEARMEEPEAAMQSPDRSHSSSPRTSIGVLLKAKQDSLSTKEGYSDQRPYVDDDLDFDGEKYHSLYVRDVDGDDEEEVEEEDDGDKDLNGAISEYDSAQESLDAEESIEFRFEMGGKVDTDDKENGDPKSNRIKLESLWGKAGMGEMKSTDEEDMEDKENGDPNSNRKKLESLRGGNRKKLESLWGEAGKGEMKSTDDEDTRGKDDEEDEGYEVMKKGALTVDGMKPKSKKRKLRPTKTVFVEEMNEFVDMHDQPANTPKQLHRKLKNKNKNKMY</sequence>
<dbReference type="PROSITE" id="PS50067">
    <property type="entry name" value="KINESIN_MOTOR_2"/>
    <property type="match status" value="1"/>
</dbReference>
<feature type="binding site" evidence="8">
    <location>
        <begin position="102"/>
        <end position="109"/>
    </location>
    <ligand>
        <name>ATP</name>
        <dbReference type="ChEBI" id="CHEBI:30616"/>
    </ligand>
</feature>
<feature type="coiled-coil region" evidence="9">
    <location>
        <begin position="702"/>
        <end position="775"/>
    </location>
</feature>
<dbReference type="InterPro" id="IPR047149">
    <property type="entry name" value="KIF11-like"/>
</dbReference>
<feature type="coiled-coil region" evidence="9">
    <location>
        <begin position="588"/>
        <end position="667"/>
    </location>
</feature>
<dbReference type="Pfam" id="PF00225">
    <property type="entry name" value="Kinesin"/>
    <property type="match status" value="1"/>
</dbReference>
<feature type="compositionally biased region" description="Basic residues" evidence="10">
    <location>
        <begin position="1675"/>
        <end position="1689"/>
    </location>
</feature>
<dbReference type="PANTHER" id="PTHR47970">
    <property type="entry name" value="KINESIN-LIKE PROTEIN KIF11"/>
    <property type="match status" value="1"/>
</dbReference>
<dbReference type="PROSITE" id="PS00411">
    <property type="entry name" value="KINESIN_MOTOR_1"/>
    <property type="match status" value="1"/>
</dbReference>
<dbReference type="SUPFAM" id="SSF52540">
    <property type="entry name" value="P-loop containing nucleoside triphosphate hydrolases"/>
    <property type="match status" value="1"/>
</dbReference>
<feature type="region of interest" description="Disordered" evidence="10">
    <location>
        <begin position="1526"/>
        <end position="1651"/>
    </location>
</feature>
<feature type="compositionally biased region" description="Low complexity" evidence="10">
    <location>
        <begin position="1381"/>
        <end position="1390"/>
    </location>
</feature>
<organism evidence="12 13">
    <name type="scientific">Linnemannia gamsii</name>
    <dbReference type="NCBI Taxonomy" id="64522"/>
    <lineage>
        <taxon>Eukaryota</taxon>
        <taxon>Fungi</taxon>
        <taxon>Fungi incertae sedis</taxon>
        <taxon>Mucoromycota</taxon>
        <taxon>Mortierellomycotina</taxon>
        <taxon>Mortierellomycetes</taxon>
        <taxon>Mortierellales</taxon>
        <taxon>Mortierellaceae</taxon>
        <taxon>Linnemannia</taxon>
    </lineage>
</organism>
<comment type="subcellular location">
    <subcellularLocation>
        <location evidence="1">Cytoplasm</location>
        <location evidence="1">Cytoskeleton</location>
    </subcellularLocation>
</comment>
<accession>A0ABQ7KBU9</accession>
<keyword evidence="4 8" id="KW-0547">Nucleotide-binding</keyword>
<feature type="compositionally biased region" description="Acidic residues" evidence="10">
    <location>
        <begin position="1180"/>
        <end position="1194"/>
    </location>
</feature>
<feature type="compositionally biased region" description="Acidic residues" evidence="10">
    <location>
        <begin position="1485"/>
        <end position="1499"/>
    </location>
</feature>
<evidence type="ECO:0000256" key="6">
    <source>
        <dbReference type="ARBA" id="ARBA00023175"/>
    </source>
</evidence>
<feature type="region of interest" description="Disordered" evidence="10">
    <location>
        <begin position="1665"/>
        <end position="1689"/>
    </location>
</feature>
<reference evidence="12 13" key="1">
    <citation type="journal article" date="2020" name="Fungal Divers.">
        <title>Resolving the Mortierellaceae phylogeny through synthesis of multi-gene phylogenetics and phylogenomics.</title>
        <authorList>
            <person name="Vandepol N."/>
            <person name="Liber J."/>
            <person name="Desiro A."/>
            <person name="Na H."/>
            <person name="Kennedy M."/>
            <person name="Barry K."/>
            <person name="Grigoriev I.V."/>
            <person name="Miller A.N."/>
            <person name="O'Donnell K."/>
            <person name="Stajich J.E."/>
            <person name="Bonito G."/>
        </authorList>
    </citation>
    <scope>NUCLEOTIDE SEQUENCE [LARGE SCALE GENOMIC DNA]</scope>
    <source>
        <strain evidence="12 13">AD045</strain>
    </source>
</reference>
<evidence type="ECO:0000256" key="8">
    <source>
        <dbReference type="PROSITE-ProRule" id="PRU00283"/>
    </source>
</evidence>
<comment type="similarity">
    <text evidence="8">Belongs to the TRAFAC class myosin-kinesin ATPase superfamily. Kinesin family.</text>
</comment>
<feature type="compositionally biased region" description="Basic residues" evidence="10">
    <location>
        <begin position="1641"/>
        <end position="1650"/>
    </location>
</feature>
<feature type="region of interest" description="Disordered" evidence="10">
    <location>
        <begin position="1078"/>
        <end position="1157"/>
    </location>
</feature>
<dbReference type="InterPro" id="IPR019821">
    <property type="entry name" value="Kinesin_motor_CS"/>
</dbReference>
<feature type="coiled-coil region" evidence="9">
    <location>
        <begin position="852"/>
        <end position="879"/>
    </location>
</feature>
<keyword evidence="5 8" id="KW-0067">ATP-binding</keyword>
<keyword evidence="2" id="KW-0963">Cytoplasm</keyword>
<feature type="compositionally biased region" description="Polar residues" evidence="10">
    <location>
        <begin position="1217"/>
        <end position="1230"/>
    </location>
</feature>
<comment type="caution">
    <text evidence="12">The sequence shown here is derived from an EMBL/GenBank/DDBJ whole genome shotgun (WGS) entry which is preliminary data.</text>
</comment>
<dbReference type="SMART" id="SM00129">
    <property type="entry name" value="KISc"/>
    <property type="match status" value="1"/>
</dbReference>
<name>A0ABQ7KBU9_9FUNG</name>
<protein>
    <recommendedName>
        <fullName evidence="11">Kinesin motor domain-containing protein</fullName>
    </recommendedName>
</protein>
<keyword evidence="9" id="KW-0175">Coiled coil</keyword>
<evidence type="ECO:0000256" key="4">
    <source>
        <dbReference type="ARBA" id="ARBA00022741"/>
    </source>
</evidence>
<evidence type="ECO:0000256" key="5">
    <source>
        <dbReference type="ARBA" id="ARBA00022840"/>
    </source>
</evidence>
<keyword evidence="3" id="KW-0493">Microtubule</keyword>
<dbReference type="InterPro" id="IPR036961">
    <property type="entry name" value="Kinesin_motor_dom_sf"/>
</dbReference>
<feature type="compositionally biased region" description="Polar residues" evidence="10">
    <location>
        <begin position="1141"/>
        <end position="1152"/>
    </location>
</feature>
<feature type="compositionally biased region" description="Basic and acidic residues" evidence="10">
    <location>
        <begin position="1472"/>
        <end position="1484"/>
    </location>
</feature>
<gene>
    <name evidence="12" type="ORF">BGZ96_010486</name>
</gene>
<dbReference type="Gene3D" id="3.40.850.10">
    <property type="entry name" value="Kinesin motor domain"/>
    <property type="match status" value="1"/>
</dbReference>
<feature type="domain" description="Kinesin motor" evidence="11">
    <location>
        <begin position="14"/>
        <end position="448"/>
    </location>
</feature>
<feature type="compositionally biased region" description="Basic and acidic residues" evidence="10">
    <location>
        <begin position="1526"/>
        <end position="1549"/>
    </location>
</feature>
<evidence type="ECO:0000256" key="1">
    <source>
        <dbReference type="ARBA" id="ARBA00004245"/>
    </source>
</evidence>
<feature type="region of interest" description="Disordered" evidence="10">
    <location>
        <begin position="1178"/>
        <end position="1504"/>
    </location>
</feature>
<evidence type="ECO:0000256" key="9">
    <source>
        <dbReference type="SAM" id="Coils"/>
    </source>
</evidence>
<evidence type="ECO:0000259" key="11">
    <source>
        <dbReference type="PROSITE" id="PS50067"/>
    </source>
</evidence>
<feature type="compositionally biased region" description="Low complexity" evidence="10">
    <location>
        <begin position="1123"/>
        <end position="1139"/>
    </location>
</feature>
<keyword evidence="13" id="KW-1185">Reference proteome</keyword>
<evidence type="ECO:0000313" key="12">
    <source>
        <dbReference type="EMBL" id="KAG0295955.1"/>
    </source>
</evidence>
<proteinExistence type="inferred from homology"/>
<evidence type="ECO:0000256" key="7">
    <source>
        <dbReference type="ARBA" id="ARBA00023212"/>
    </source>
</evidence>
<keyword evidence="7" id="KW-0206">Cytoskeleton</keyword>
<dbReference type="InterPro" id="IPR001752">
    <property type="entry name" value="Kinesin_motor_dom"/>
</dbReference>
<dbReference type="InterPro" id="IPR027417">
    <property type="entry name" value="P-loop_NTPase"/>
</dbReference>
<feature type="compositionally biased region" description="Polar residues" evidence="10">
    <location>
        <begin position="1107"/>
        <end position="1117"/>
    </location>
</feature>
<keyword evidence="6 8" id="KW-0505">Motor protein</keyword>
<dbReference type="PANTHER" id="PTHR47970:SF12">
    <property type="entry name" value="KINESIN FAMILY MEMBER 11"/>
    <property type="match status" value="1"/>
</dbReference>
<dbReference type="EMBL" id="JAAAIM010000069">
    <property type="protein sequence ID" value="KAG0295955.1"/>
    <property type="molecule type" value="Genomic_DNA"/>
</dbReference>
<evidence type="ECO:0000256" key="3">
    <source>
        <dbReference type="ARBA" id="ARBA00022701"/>
    </source>
</evidence>
<dbReference type="Proteomes" id="UP001194696">
    <property type="component" value="Unassembled WGS sequence"/>
</dbReference>
<dbReference type="PRINTS" id="PR00380">
    <property type="entry name" value="KINESINHEAVY"/>
</dbReference>
<evidence type="ECO:0000256" key="10">
    <source>
        <dbReference type="SAM" id="MobiDB-lite"/>
    </source>
</evidence>
<feature type="compositionally biased region" description="Basic and acidic residues" evidence="10">
    <location>
        <begin position="1603"/>
        <end position="1619"/>
    </location>
</feature>
<evidence type="ECO:0000313" key="13">
    <source>
        <dbReference type="Proteomes" id="UP001194696"/>
    </source>
</evidence>